<dbReference type="SUPFAM" id="SSF53448">
    <property type="entry name" value="Nucleotide-diphospho-sugar transferases"/>
    <property type="match status" value="1"/>
</dbReference>
<dbReference type="AlphaFoldDB" id="A0AAE9I0P0"/>
<dbReference type="Proteomes" id="UP001056132">
    <property type="component" value="Chromosome 1"/>
</dbReference>
<dbReference type="Gene3D" id="3.90.550.10">
    <property type="entry name" value="Spore Coat Polysaccharide Biosynthesis Protein SpsA, Chain A"/>
    <property type="match status" value="1"/>
</dbReference>
<accession>A0AAE9I0P0</accession>
<dbReference type="InterPro" id="IPR029044">
    <property type="entry name" value="Nucleotide-diphossugar_trans"/>
</dbReference>
<reference evidence="1" key="1">
    <citation type="journal article" date="2022" name="Microbiol. Resour. Announc.">
        <title>Genome Sequence of Cupriavidus campinensis Strain G5, a Member of a Bacterial Consortium Capable of Polyethylene Degradation.</title>
        <authorList>
            <person name="Schneider B."/>
            <person name="Pfeiffer F."/>
            <person name="Dyall-Smith M."/>
            <person name="Kunte H.J."/>
        </authorList>
    </citation>
    <scope>NUCLEOTIDE SEQUENCE</scope>
    <source>
        <strain evidence="1">G5</strain>
    </source>
</reference>
<name>A0AAE9I0P0_9BURK</name>
<reference evidence="1" key="2">
    <citation type="submission" date="2022-05" db="EMBL/GenBank/DDBJ databases">
        <authorList>
            <person name="Kunte H.-J."/>
        </authorList>
    </citation>
    <scope>NUCLEOTIDE SEQUENCE</scope>
    <source>
        <strain evidence="1">G5</strain>
    </source>
</reference>
<evidence type="ECO:0000313" key="2">
    <source>
        <dbReference type="Proteomes" id="UP001056132"/>
    </source>
</evidence>
<organism evidence="1 2">
    <name type="scientific">Cupriavidus campinensis</name>
    <dbReference type="NCBI Taxonomy" id="151783"/>
    <lineage>
        <taxon>Bacteria</taxon>
        <taxon>Pseudomonadati</taxon>
        <taxon>Pseudomonadota</taxon>
        <taxon>Betaproteobacteria</taxon>
        <taxon>Burkholderiales</taxon>
        <taxon>Burkholderiaceae</taxon>
        <taxon>Cupriavidus</taxon>
    </lineage>
</organism>
<protein>
    <recommendedName>
        <fullName evidence="3">Nucleotide-diphospho-sugar transferase domain-containing protein</fullName>
    </recommendedName>
</protein>
<dbReference type="RefSeq" id="WP_250024743.1">
    <property type="nucleotide sequence ID" value="NZ_CP097330.1"/>
</dbReference>
<sequence>MSAKTSPFFLTFHVDTSAPVGQGVHPNANLAHQQYLRMIDLLFHSVRLFHAAAECAILTTSETDLAPLRVPCMRVDGAIDPTKLMLGRTLSQNSFIKGYNFARPLVLIDSDILLNRPLTDVFERDFDVAVTWRKSHNMPINGGLMILNNRRPEVVRIFFQRFVDIYLEKYAGDEAKWYGDQLAIRDCVGLSHHQMRQREIREIDGCKILFLPCEVFNFSPENRASSIRQRDQTVSVLHFKGERKRLMEPYWLMHLLPLKSRSLMSRYRSWRATRHLPMLAACDPQPEQGQNHA</sequence>
<gene>
    <name evidence="1" type="ORF">M5D45_12870</name>
</gene>
<evidence type="ECO:0000313" key="1">
    <source>
        <dbReference type="EMBL" id="URF03415.1"/>
    </source>
</evidence>
<evidence type="ECO:0008006" key="3">
    <source>
        <dbReference type="Google" id="ProtNLM"/>
    </source>
</evidence>
<dbReference type="EMBL" id="CP097330">
    <property type="protein sequence ID" value="URF03415.1"/>
    <property type="molecule type" value="Genomic_DNA"/>
</dbReference>
<dbReference type="KEGG" id="ccam:M5D45_12870"/>
<proteinExistence type="predicted"/>
<dbReference type="PANTHER" id="PTHR35723">
    <property type="entry name" value="POLYPHOSPHATIDYLINOSITOL PHOSPHATASE"/>
    <property type="match status" value="1"/>
</dbReference>